<evidence type="ECO:0000256" key="3">
    <source>
        <dbReference type="ARBA" id="ARBA00022475"/>
    </source>
</evidence>
<dbReference type="SUPFAM" id="SSF82866">
    <property type="entry name" value="Multidrug efflux transporter AcrB transmembrane domain"/>
    <property type="match status" value="2"/>
</dbReference>
<dbReference type="PANTHER" id="PTHR33406">
    <property type="entry name" value="MEMBRANE PROTEIN MJ1562-RELATED"/>
    <property type="match status" value="1"/>
</dbReference>
<feature type="transmembrane region" description="Helical" evidence="7">
    <location>
        <begin position="623"/>
        <end position="645"/>
    </location>
</feature>
<evidence type="ECO:0000256" key="1">
    <source>
        <dbReference type="ARBA" id="ARBA00004651"/>
    </source>
</evidence>
<feature type="transmembrane region" description="Helical" evidence="7">
    <location>
        <begin position="16"/>
        <end position="37"/>
    </location>
</feature>
<feature type="transmembrane region" description="Helical" evidence="7">
    <location>
        <begin position="273"/>
        <end position="292"/>
    </location>
</feature>
<dbReference type="InterPro" id="IPR004869">
    <property type="entry name" value="MMPL_dom"/>
</dbReference>
<evidence type="ECO:0000313" key="10">
    <source>
        <dbReference type="Proteomes" id="UP000309174"/>
    </source>
</evidence>
<name>A0A5C4JJ43_9ACTN</name>
<keyword evidence="4 7" id="KW-0812">Transmembrane</keyword>
<dbReference type="InterPro" id="IPR000731">
    <property type="entry name" value="SSD"/>
</dbReference>
<keyword evidence="3" id="KW-1003">Cell membrane</keyword>
<dbReference type="Proteomes" id="UP000309174">
    <property type="component" value="Unassembled WGS sequence"/>
</dbReference>
<evidence type="ECO:0000259" key="8">
    <source>
        <dbReference type="PROSITE" id="PS50156"/>
    </source>
</evidence>
<dbReference type="PANTHER" id="PTHR33406:SF11">
    <property type="entry name" value="MEMBRANE PROTEIN SCO6666-RELATED"/>
    <property type="match status" value="1"/>
</dbReference>
<keyword evidence="6 7" id="KW-0472">Membrane</keyword>
<evidence type="ECO:0000256" key="4">
    <source>
        <dbReference type="ARBA" id="ARBA00022692"/>
    </source>
</evidence>
<dbReference type="AlphaFoldDB" id="A0A5C4JJ43"/>
<dbReference type="GO" id="GO:0005886">
    <property type="term" value="C:plasma membrane"/>
    <property type="evidence" value="ECO:0007669"/>
    <property type="project" value="UniProtKB-SubCell"/>
</dbReference>
<evidence type="ECO:0000313" key="9">
    <source>
        <dbReference type="EMBL" id="TMR06805.1"/>
    </source>
</evidence>
<dbReference type="PROSITE" id="PS50156">
    <property type="entry name" value="SSD"/>
    <property type="match status" value="1"/>
</dbReference>
<dbReference type="OrthoDB" id="7051771at2"/>
<accession>A0A5C4JJ43</accession>
<feature type="transmembrane region" description="Helical" evidence="7">
    <location>
        <begin position="358"/>
        <end position="377"/>
    </location>
</feature>
<reference evidence="9 10" key="1">
    <citation type="submission" date="2019-05" db="EMBL/GenBank/DDBJ databases">
        <title>Draft genome sequence of Actinomadura sp. 14C53.</title>
        <authorList>
            <person name="Saricaoglu S."/>
            <person name="Isik K."/>
        </authorList>
    </citation>
    <scope>NUCLEOTIDE SEQUENCE [LARGE SCALE GENOMIC DNA]</scope>
    <source>
        <strain evidence="9 10">14C53</strain>
    </source>
</reference>
<organism evidence="9 10">
    <name type="scientific">Actinomadura soli</name>
    <dbReference type="NCBI Taxonomy" id="2508997"/>
    <lineage>
        <taxon>Bacteria</taxon>
        <taxon>Bacillati</taxon>
        <taxon>Actinomycetota</taxon>
        <taxon>Actinomycetes</taxon>
        <taxon>Streptosporangiales</taxon>
        <taxon>Thermomonosporaceae</taxon>
        <taxon>Actinomadura</taxon>
    </lineage>
</organism>
<feature type="transmembrane region" description="Helical" evidence="7">
    <location>
        <begin position="200"/>
        <end position="219"/>
    </location>
</feature>
<gene>
    <name evidence="9" type="ORF">ETD83_03370</name>
</gene>
<dbReference type="RefSeq" id="WP_138643541.1">
    <property type="nucleotide sequence ID" value="NZ_VCKW01000009.1"/>
</dbReference>
<sequence length="711" mass="73717">MRLARLARICYRRRRLTVAGWIVGTIAVMVLGFGFAAEPLNDFSGGDSGSAKASDLLDEHFPDQSGDSITLAVRADAGVQSPGAKPKVQQAIDRLAKTPHVASVSSPYETPGQISPDGKTAFATGNLDVPSDDMPKPDVTALLDDVRSDTGPVQVQLEGAAVDVAETPGGGPSEAIGVLAAIVILLVAFGSVLAMGLPILTALFGIGSGLALIMLLGHALPAPSFAPIVAALIGLGVGIDYALFIVTRYREELHAGKDPEEATVKAVTTAGRAVLFAGTTVVIALMGLFVMQQSLLNAVAVAAATAVLMTMLGAVTLLPALLGFAGRSIDRLRVPGFGRTRGRPLAERWARAVQAHPVVAGLCAAAVLLVLAVPALSMRLSLPDSSTQPHDHSGYKASQIMAAGFGPGTSAPLVLVTEGGTGADAGRLAAAVRETPGIAAVQPPRTSQDGAASILMAFPTTGAQDEATPELVHELRDDVIPRVMDGTGAETYVGGPNAGAIDFADDVSTRLPWLIAVVVGLSLLLLVGLVRSVTVALQAALMNLLSIAAAYGVLTAVVQWGWAGSVLGFPTDMPVTTWVPLMMFPILFGLSMDYEVFLVSRIRETYESGVPTREAVALGLSRTARVITAAAAIMVMVFLSVLLGADVAVKQMGLGLGVAILIDATIVRLLLVPALMELFGEANWWLPRPLGRLLPSRRVPAEQSSQDGVRV</sequence>
<feature type="transmembrane region" description="Helical" evidence="7">
    <location>
        <begin position="225"/>
        <end position="247"/>
    </location>
</feature>
<evidence type="ECO:0000256" key="5">
    <source>
        <dbReference type="ARBA" id="ARBA00022989"/>
    </source>
</evidence>
<comment type="caution">
    <text evidence="9">The sequence shown here is derived from an EMBL/GenBank/DDBJ whole genome shotgun (WGS) entry which is preliminary data.</text>
</comment>
<feature type="transmembrane region" description="Helical" evidence="7">
    <location>
        <begin position="298"/>
        <end position="324"/>
    </location>
</feature>
<feature type="transmembrane region" description="Helical" evidence="7">
    <location>
        <begin position="175"/>
        <end position="193"/>
    </location>
</feature>
<feature type="transmembrane region" description="Helical" evidence="7">
    <location>
        <begin position="542"/>
        <end position="562"/>
    </location>
</feature>
<keyword evidence="5 7" id="KW-1133">Transmembrane helix</keyword>
<keyword evidence="10" id="KW-1185">Reference proteome</keyword>
<comment type="subcellular location">
    <subcellularLocation>
        <location evidence="1">Cell membrane</location>
        <topology evidence="1">Multi-pass membrane protein</topology>
    </subcellularLocation>
</comment>
<evidence type="ECO:0000256" key="2">
    <source>
        <dbReference type="ARBA" id="ARBA00010157"/>
    </source>
</evidence>
<dbReference type="Pfam" id="PF03176">
    <property type="entry name" value="MMPL"/>
    <property type="match status" value="2"/>
</dbReference>
<dbReference type="Gene3D" id="1.20.1640.10">
    <property type="entry name" value="Multidrug efflux transporter AcrB transmembrane domain"/>
    <property type="match status" value="2"/>
</dbReference>
<evidence type="ECO:0000256" key="7">
    <source>
        <dbReference type="SAM" id="Phobius"/>
    </source>
</evidence>
<proteinExistence type="inferred from homology"/>
<feature type="transmembrane region" description="Helical" evidence="7">
    <location>
        <begin position="582"/>
        <end position="602"/>
    </location>
</feature>
<comment type="similarity">
    <text evidence="2">Belongs to the resistance-nodulation-cell division (RND) (TC 2.A.6) family. MmpL subfamily.</text>
</comment>
<feature type="transmembrane region" description="Helical" evidence="7">
    <location>
        <begin position="651"/>
        <end position="671"/>
    </location>
</feature>
<protein>
    <submittedName>
        <fullName evidence="9">MMPL family transporter</fullName>
    </submittedName>
</protein>
<dbReference type="InterPro" id="IPR050545">
    <property type="entry name" value="Mycobact_MmpL"/>
</dbReference>
<feature type="transmembrane region" description="Helical" evidence="7">
    <location>
        <begin position="511"/>
        <end position="530"/>
    </location>
</feature>
<feature type="domain" description="SSD" evidence="8">
    <location>
        <begin position="199"/>
        <end position="324"/>
    </location>
</feature>
<evidence type="ECO:0000256" key="6">
    <source>
        <dbReference type="ARBA" id="ARBA00023136"/>
    </source>
</evidence>
<dbReference type="EMBL" id="VCKW01000009">
    <property type="protein sequence ID" value="TMR06805.1"/>
    <property type="molecule type" value="Genomic_DNA"/>
</dbReference>